<comment type="caution">
    <text evidence="3">The sequence shown here is derived from an EMBL/GenBank/DDBJ whole genome shotgun (WGS) entry which is preliminary data.</text>
</comment>
<dbReference type="SUPFAM" id="SSF55729">
    <property type="entry name" value="Acyl-CoA N-acyltransferases (Nat)"/>
    <property type="match status" value="1"/>
</dbReference>
<evidence type="ECO:0000313" key="4">
    <source>
        <dbReference type="Proteomes" id="UP001596074"/>
    </source>
</evidence>
<dbReference type="InterPro" id="IPR016181">
    <property type="entry name" value="Acyl_CoA_acyltransferase"/>
</dbReference>
<dbReference type="InterPro" id="IPR003594">
    <property type="entry name" value="HATPase_dom"/>
</dbReference>
<keyword evidence="1" id="KW-0418">Kinase</keyword>
<dbReference type="PROSITE" id="PS51186">
    <property type="entry name" value="GNAT"/>
    <property type="match status" value="1"/>
</dbReference>
<evidence type="ECO:0000256" key="1">
    <source>
        <dbReference type="ARBA" id="ARBA00022527"/>
    </source>
</evidence>
<dbReference type="Gene3D" id="3.40.630.30">
    <property type="match status" value="1"/>
</dbReference>
<keyword evidence="3" id="KW-0808">Transferase</keyword>
<dbReference type="Pfam" id="PF13581">
    <property type="entry name" value="HATPase_c_2"/>
    <property type="match status" value="1"/>
</dbReference>
<dbReference type="InterPro" id="IPR036890">
    <property type="entry name" value="HATPase_C_sf"/>
</dbReference>
<dbReference type="InterPro" id="IPR000182">
    <property type="entry name" value="GNAT_dom"/>
</dbReference>
<dbReference type="InterPro" id="IPR050267">
    <property type="entry name" value="Anti-sigma-factor_SerPK"/>
</dbReference>
<dbReference type="CDD" id="cd04301">
    <property type="entry name" value="NAT_SF"/>
    <property type="match status" value="1"/>
</dbReference>
<dbReference type="SUPFAM" id="SSF55874">
    <property type="entry name" value="ATPase domain of HSP90 chaperone/DNA topoisomerase II/histidine kinase"/>
    <property type="match status" value="1"/>
</dbReference>
<dbReference type="Gene3D" id="3.30.565.10">
    <property type="entry name" value="Histidine kinase-like ATPase, C-terminal domain"/>
    <property type="match status" value="1"/>
</dbReference>
<dbReference type="Proteomes" id="UP001596074">
    <property type="component" value="Unassembled WGS sequence"/>
</dbReference>
<sequence length="299" mass="31991">MNGAGVGVTLPGLECAAGLARAYVRDVLGAGHPALDDVRTCVNEAFANAVEHTASGRGGRVEVSVVDEGVRVRAEVADDGAGGARPRLCDDLLAENGRGMRIIDALASEWGVRADGVRSVVWMRFAGTGRTYDRGMDLEPRPARPEDWPVLPGIEQSGDALFTPLGIVFPPGPMVVEMMIEKRAEILVAGDPPVGFAAVEEVDGAVHLEQISVHTDHVRKGIGGRLLKEVLRRAAEAGSPGVSLLTFRDVPWNGPWYAAHGFEELPRERWGLGLRAHWDAEVGAGLHELGPRVVMWAEL</sequence>
<name>A0ABW0ZS47_9ACTN</name>
<dbReference type="EMBL" id="JBHSON010000012">
    <property type="protein sequence ID" value="MFC5746089.1"/>
    <property type="molecule type" value="Genomic_DNA"/>
</dbReference>
<keyword evidence="3" id="KW-0012">Acyltransferase</keyword>
<proteinExistence type="predicted"/>
<keyword evidence="4" id="KW-1185">Reference proteome</keyword>
<dbReference type="EC" id="2.3.1.-" evidence="3"/>
<protein>
    <submittedName>
        <fullName evidence="3">GNAT family N-acetyltransferase</fullName>
        <ecNumber evidence="3">2.3.1.-</ecNumber>
    </submittedName>
</protein>
<gene>
    <name evidence="3" type="ORF">ACFPZN_10760</name>
</gene>
<dbReference type="PANTHER" id="PTHR35526:SF3">
    <property type="entry name" value="ANTI-SIGMA-F FACTOR RSBW"/>
    <property type="match status" value="1"/>
</dbReference>
<dbReference type="CDD" id="cd16936">
    <property type="entry name" value="HATPase_RsbW-like"/>
    <property type="match status" value="1"/>
</dbReference>
<dbReference type="GO" id="GO:0016746">
    <property type="term" value="F:acyltransferase activity"/>
    <property type="evidence" value="ECO:0007669"/>
    <property type="project" value="UniProtKB-KW"/>
</dbReference>
<dbReference type="Pfam" id="PF13508">
    <property type="entry name" value="Acetyltransf_7"/>
    <property type="match status" value="1"/>
</dbReference>
<keyword evidence="1" id="KW-0723">Serine/threonine-protein kinase</keyword>
<reference evidence="4" key="1">
    <citation type="journal article" date="2019" name="Int. J. Syst. Evol. Microbiol.">
        <title>The Global Catalogue of Microorganisms (GCM) 10K type strain sequencing project: providing services to taxonomists for standard genome sequencing and annotation.</title>
        <authorList>
            <consortium name="The Broad Institute Genomics Platform"/>
            <consortium name="The Broad Institute Genome Sequencing Center for Infectious Disease"/>
            <person name="Wu L."/>
            <person name="Ma J."/>
        </authorList>
    </citation>
    <scope>NUCLEOTIDE SEQUENCE [LARGE SCALE GENOMIC DNA]</scope>
    <source>
        <strain evidence="4">KCTC 42087</strain>
    </source>
</reference>
<evidence type="ECO:0000313" key="3">
    <source>
        <dbReference type="EMBL" id="MFC5746089.1"/>
    </source>
</evidence>
<accession>A0ABW0ZS47</accession>
<organism evidence="3 4">
    <name type="scientific">Actinomadura rugatobispora</name>
    <dbReference type="NCBI Taxonomy" id="1994"/>
    <lineage>
        <taxon>Bacteria</taxon>
        <taxon>Bacillati</taxon>
        <taxon>Actinomycetota</taxon>
        <taxon>Actinomycetes</taxon>
        <taxon>Streptosporangiales</taxon>
        <taxon>Thermomonosporaceae</taxon>
        <taxon>Actinomadura</taxon>
    </lineage>
</organism>
<evidence type="ECO:0000259" key="2">
    <source>
        <dbReference type="PROSITE" id="PS51186"/>
    </source>
</evidence>
<dbReference type="RefSeq" id="WP_378281712.1">
    <property type="nucleotide sequence ID" value="NZ_JBHSON010000012.1"/>
</dbReference>
<feature type="domain" description="N-acetyltransferase" evidence="2">
    <location>
        <begin position="138"/>
        <end position="281"/>
    </location>
</feature>
<dbReference type="PANTHER" id="PTHR35526">
    <property type="entry name" value="ANTI-SIGMA-F FACTOR RSBW-RELATED"/>
    <property type="match status" value="1"/>
</dbReference>